<gene>
    <name evidence="1" type="ORF">ANCCAN_29044</name>
</gene>
<organism evidence="1 2">
    <name type="scientific">Ancylostoma caninum</name>
    <name type="common">Dog hookworm</name>
    <dbReference type="NCBI Taxonomy" id="29170"/>
    <lineage>
        <taxon>Eukaryota</taxon>
        <taxon>Metazoa</taxon>
        <taxon>Ecdysozoa</taxon>
        <taxon>Nematoda</taxon>
        <taxon>Chromadorea</taxon>
        <taxon>Rhabditida</taxon>
        <taxon>Rhabditina</taxon>
        <taxon>Rhabditomorpha</taxon>
        <taxon>Strongyloidea</taxon>
        <taxon>Ancylostomatidae</taxon>
        <taxon>Ancylostomatinae</taxon>
        <taxon>Ancylostoma</taxon>
    </lineage>
</organism>
<dbReference type="Proteomes" id="UP000252519">
    <property type="component" value="Unassembled WGS sequence"/>
</dbReference>
<accession>A0A368F2W0</accession>
<evidence type="ECO:0000313" key="1">
    <source>
        <dbReference type="EMBL" id="RCN25245.1"/>
    </source>
</evidence>
<proteinExistence type="predicted"/>
<reference evidence="1 2" key="1">
    <citation type="submission" date="2014-10" db="EMBL/GenBank/DDBJ databases">
        <title>Draft genome of the hookworm Ancylostoma caninum.</title>
        <authorList>
            <person name="Mitreva M."/>
        </authorList>
    </citation>
    <scope>NUCLEOTIDE SEQUENCE [LARGE SCALE GENOMIC DNA]</scope>
    <source>
        <strain evidence="1 2">Baltimore</strain>
    </source>
</reference>
<dbReference type="AlphaFoldDB" id="A0A368F2W0"/>
<dbReference type="EMBL" id="JOJR01013157">
    <property type="protein sequence ID" value="RCN25245.1"/>
    <property type="molecule type" value="Genomic_DNA"/>
</dbReference>
<protein>
    <submittedName>
        <fullName evidence="1">Uncharacterized protein</fullName>
    </submittedName>
</protein>
<sequence>MRYEELRLILRGPLHVQSSWRYRQPVYIPSWSCAFWMLFWSMLRPSDDGDERSFDKQVVMTGSCYQYLACNFGRHILYASCPYTECLFHRLREYSAITANGRSF</sequence>
<name>A0A368F2W0_ANCCA</name>
<keyword evidence="2" id="KW-1185">Reference proteome</keyword>
<comment type="caution">
    <text evidence="1">The sequence shown here is derived from an EMBL/GenBank/DDBJ whole genome shotgun (WGS) entry which is preliminary data.</text>
</comment>
<evidence type="ECO:0000313" key="2">
    <source>
        <dbReference type="Proteomes" id="UP000252519"/>
    </source>
</evidence>